<evidence type="ECO:0000313" key="3">
    <source>
        <dbReference type="Proteomes" id="UP000277580"/>
    </source>
</evidence>
<dbReference type="OrthoDB" id="5519740at2759"/>
<dbReference type="PANTHER" id="PTHR33606:SF3">
    <property type="entry name" value="PROTEIN YCII"/>
    <property type="match status" value="1"/>
</dbReference>
<dbReference type="Gene3D" id="3.30.70.1060">
    <property type="entry name" value="Dimeric alpha+beta barrel"/>
    <property type="match status" value="1"/>
</dbReference>
<dbReference type="InterPro" id="IPR011008">
    <property type="entry name" value="Dimeric_a/b-barrel"/>
</dbReference>
<gene>
    <name evidence="2" type="ORF">P167DRAFT_495127</name>
</gene>
<dbReference type="EMBL" id="ML119174">
    <property type="protein sequence ID" value="RPB07841.1"/>
    <property type="molecule type" value="Genomic_DNA"/>
</dbReference>
<organism evidence="2 3">
    <name type="scientific">Morchella conica CCBAS932</name>
    <dbReference type="NCBI Taxonomy" id="1392247"/>
    <lineage>
        <taxon>Eukaryota</taxon>
        <taxon>Fungi</taxon>
        <taxon>Dikarya</taxon>
        <taxon>Ascomycota</taxon>
        <taxon>Pezizomycotina</taxon>
        <taxon>Pezizomycetes</taxon>
        <taxon>Pezizales</taxon>
        <taxon>Morchellaceae</taxon>
        <taxon>Morchella</taxon>
    </lineage>
</organism>
<dbReference type="SUPFAM" id="SSF54909">
    <property type="entry name" value="Dimeric alpha+beta barrel"/>
    <property type="match status" value="1"/>
</dbReference>
<dbReference type="InParanoid" id="A0A3N4KHK6"/>
<dbReference type="AlphaFoldDB" id="A0A3N4KHK6"/>
<keyword evidence="3" id="KW-1185">Reference proteome</keyword>
<accession>A0A3N4KHK6</accession>
<dbReference type="InterPro" id="IPR005545">
    <property type="entry name" value="YCII"/>
</dbReference>
<dbReference type="STRING" id="1392247.A0A3N4KHK6"/>
<feature type="domain" description="YCII-related" evidence="1">
    <location>
        <begin position="11"/>
        <end position="95"/>
    </location>
</feature>
<evidence type="ECO:0000259" key="1">
    <source>
        <dbReference type="Pfam" id="PF03795"/>
    </source>
</evidence>
<evidence type="ECO:0000313" key="2">
    <source>
        <dbReference type="EMBL" id="RPB07841.1"/>
    </source>
</evidence>
<protein>
    <recommendedName>
        <fullName evidence="1">YCII-related domain-containing protein</fullName>
    </recommendedName>
</protein>
<reference evidence="2 3" key="1">
    <citation type="journal article" date="2018" name="Nat. Ecol. Evol.">
        <title>Pezizomycetes genomes reveal the molecular basis of ectomycorrhizal truffle lifestyle.</title>
        <authorList>
            <person name="Murat C."/>
            <person name="Payen T."/>
            <person name="Noel B."/>
            <person name="Kuo A."/>
            <person name="Morin E."/>
            <person name="Chen J."/>
            <person name="Kohler A."/>
            <person name="Krizsan K."/>
            <person name="Balestrini R."/>
            <person name="Da Silva C."/>
            <person name="Montanini B."/>
            <person name="Hainaut M."/>
            <person name="Levati E."/>
            <person name="Barry K.W."/>
            <person name="Belfiori B."/>
            <person name="Cichocki N."/>
            <person name="Clum A."/>
            <person name="Dockter R.B."/>
            <person name="Fauchery L."/>
            <person name="Guy J."/>
            <person name="Iotti M."/>
            <person name="Le Tacon F."/>
            <person name="Lindquist E.A."/>
            <person name="Lipzen A."/>
            <person name="Malagnac F."/>
            <person name="Mello A."/>
            <person name="Molinier V."/>
            <person name="Miyauchi S."/>
            <person name="Poulain J."/>
            <person name="Riccioni C."/>
            <person name="Rubini A."/>
            <person name="Sitrit Y."/>
            <person name="Splivallo R."/>
            <person name="Traeger S."/>
            <person name="Wang M."/>
            <person name="Zifcakova L."/>
            <person name="Wipf D."/>
            <person name="Zambonelli A."/>
            <person name="Paolocci F."/>
            <person name="Nowrousian M."/>
            <person name="Ottonello S."/>
            <person name="Baldrian P."/>
            <person name="Spatafora J.W."/>
            <person name="Henrissat B."/>
            <person name="Nagy L.G."/>
            <person name="Aury J.M."/>
            <person name="Wincker P."/>
            <person name="Grigoriev I.V."/>
            <person name="Bonfante P."/>
            <person name="Martin F.M."/>
        </authorList>
    </citation>
    <scope>NUCLEOTIDE SEQUENCE [LARGE SCALE GENOMIC DNA]</scope>
    <source>
        <strain evidence="2 3">CCBAS932</strain>
    </source>
</reference>
<dbReference type="Pfam" id="PF03795">
    <property type="entry name" value="YCII"/>
    <property type="match status" value="1"/>
</dbReference>
<dbReference type="Proteomes" id="UP000277580">
    <property type="component" value="Unassembled WGS sequence"/>
</dbReference>
<proteinExistence type="predicted"/>
<dbReference type="InterPro" id="IPR051807">
    <property type="entry name" value="Sec-metab_biosynth-assoc"/>
</dbReference>
<sequence>MSAAAAPQKIEWLCIMPDQPDALARRVEVRPKHFAGLQALIDSGFINFGGAYLDEPEQPNTPLAFRGSVLTCLAATREEVEETLRKDPYTVGEVWDWTKVQIHPFKCAVRLPLVK</sequence>
<dbReference type="PANTHER" id="PTHR33606">
    <property type="entry name" value="PROTEIN YCII"/>
    <property type="match status" value="1"/>
</dbReference>
<name>A0A3N4KHK6_9PEZI</name>